<dbReference type="SUPFAM" id="SSF51322">
    <property type="entry name" value="Cyanovirin-N"/>
    <property type="match status" value="1"/>
</dbReference>
<evidence type="ECO:0000313" key="3">
    <source>
        <dbReference type="EMBL" id="KAK4462340.1"/>
    </source>
</evidence>
<organism evidence="3 4">
    <name type="scientific">Cladorrhinum samala</name>
    <dbReference type="NCBI Taxonomy" id="585594"/>
    <lineage>
        <taxon>Eukaryota</taxon>
        <taxon>Fungi</taxon>
        <taxon>Dikarya</taxon>
        <taxon>Ascomycota</taxon>
        <taxon>Pezizomycotina</taxon>
        <taxon>Sordariomycetes</taxon>
        <taxon>Sordariomycetidae</taxon>
        <taxon>Sordariales</taxon>
        <taxon>Podosporaceae</taxon>
        <taxon>Cladorrhinum</taxon>
    </lineage>
</organism>
<feature type="signal peptide" evidence="1">
    <location>
        <begin position="1"/>
        <end position="21"/>
    </location>
</feature>
<name>A0AAV9HNG9_9PEZI</name>
<dbReference type="InterPro" id="IPR011058">
    <property type="entry name" value="Cyanovirin-N"/>
</dbReference>
<dbReference type="PROSITE" id="PS51257">
    <property type="entry name" value="PROKAR_LIPOPROTEIN"/>
    <property type="match status" value="1"/>
</dbReference>
<dbReference type="AlphaFoldDB" id="A0AAV9HNG9"/>
<feature type="chain" id="PRO_5043945134" description="Cyanovirin-N domain-containing protein" evidence="1">
    <location>
        <begin position="22"/>
        <end position="136"/>
    </location>
</feature>
<accession>A0AAV9HNG9</accession>
<reference evidence="3" key="1">
    <citation type="journal article" date="2023" name="Mol. Phylogenet. Evol.">
        <title>Genome-scale phylogeny and comparative genomics of the fungal order Sordariales.</title>
        <authorList>
            <person name="Hensen N."/>
            <person name="Bonometti L."/>
            <person name="Westerberg I."/>
            <person name="Brannstrom I.O."/>
            <person name="Guillou S."/>
            <person name="Cros-Aarteil S."/>
            <person name="Calhoun S."/>
            <person name="Haridas S."/>
            <person name="Kuo A."/>
            <person name="Mondo S."/>
            <person name="Pangilinan J."/>
            <person name="Riley R."/>
            <person name="LaButti K."/>
            <person name="Andreopoulos B."/>
            <person name="Lipzen A."/>
            <person name="Chen C."/>
            <person name="Yan M."/>
            <person name="Daum C."/>
            <person name="Ng V."/>
            <person name="Clum A."/>
            <person name="Steindorff A."/>
            <person name="Ohm R.A."/>
            <person name="Martin F."/>
            <person name="Silar P."/>
            <person name="Natvig D.O."/>
            <person name="Lalanne C."/>
            <person name="Gautier V."/>
            <person name="Ament-Velasquez S.L."/>
            <person name="Kruys A."/>
            <person name="Hutchinson M.I."/>
            <person name="Powell A.J."/>
            <person name="Barry K."/>
            <person name="Miller A.N."/>
            <person name="Grigoriev I.V."/>
            <person name="Debuchy R."/>
            <person name="Gladieux P."/>
            <person name="Hiltunen Thoren M."/>
            <person name="Johannesson H."/>
        </authorList>
    </citation>
    <scope>NUCLEOTIDE SEQUENCE</scope>
    <source>
        <strain evidence="3">PSN324</strain>
    </source>
</reference>
<feature type="domain" description="Cyanovirin-N" evidence="2">
    <location>
        <begin position="24"/>
        <end position="125"/>
    </location>
</feature>
<dbReference type="InterPro" id="IPR036673">
    <property type="entry name" value="Cyanovirin-N_sf"/>
</dbReference>
<dbReference type="Proteomes" id="UP001321749">
    <property type="component" value="Unassembled WGS sequence"/>
</dbReference>
<dbReference type="Pfam" id="PF08881">
    <property type="entry name" value="CVNH"/>
    <property type="match status" value="1"/>
</dbReference>
<gene>
    <name evidence="3" type="ORF">QBC42DRAFT_327020</name>
</gene>
<evidence type="ECO:0000313" key="4">
    <source>
        <dbReference type="Proteomes" id="UP001321749"/>
    </source>
</evidence>
<protein>
    <recommendedName>
        <fullName evidence="2">Cyanovirin-N domain-containing protein</fullName>
    </recommendedName>
</protein>
<sequence length="136" mass="15061">MKFTLATITLGLAALPEFASAAGNFLASCKDIYWINPNFLVATCKKKDGTWMKTRQDMNLCIGLIGDWILYAEDEGHAFYDLPWGVGGAELEGAVITTYGDLDRSSMSKLDLNTMVENRDGYMWCMGHRSAPYSGK</sequence>
<evidence type="ECO:0000256" key="1">
    <source>
        <dbReference type="SAM" id="SignalP"/>
    </source>
</evidence>
<dbReference type="EMBL" id="MU864973">
    <property type="protein sequence ID" value="KAK4462340.1"/>
    <property type="molecule type" value="Genomic_DNA"/>
</dbReference>
<keyword evidence="4" id="KW-1185">Reference proteome</keyword>
<dbReference type="SMART" id="SM01111">
    <property type="entry name" value="CVNH"/>
    <property type="match status" value="1"/>
</dbReference>
<reference evidence="3" key="2">
    <citation type="submission" date="2023-06" db="EMBL/GenBank/DDBJ databases">
        <authorList>
            <consortium name="Lawrence Berkeley National Laboratory"/>
            <person name="Mondo S.J."/>
            <person name="Hensen N."/>
            <person name="Bonometti L."/>
            <person name="Westerberg I."/>
            <person name="Brannstrom I.O."/>
            <person name="Guillou S."/>
            <person name="Cros-Aarteil S."/>
            <person name="Calhoun S."/>
            <person name="Haridas S."/>
            <person name="Kuo A."/>
            <person name="Pangilinan J."/>
            <person name="Riley R."/>
            <person name="Labutti K."/>
            <person name="Andreopoulos B."/>
            <person name="Lipzen A."/>
            <person name="Chen C."/>
            <person name="Yanf M."/>
            <person name="Daum C."/>
            <person name="Ng V."/>
            <person name="Clum A."/>
            <person name="Steindorff A."/>
            <person name="Ohm R."/>
            <person name="Martin F."/>
            <person name="Silar P."/>
            <person name="Natvig D."/>
            <person name="Lalanne C."/>
            <person name="Gautier V."/>
            <person name="Ament-Velasquez S.L."/>
            <person name="Kruys A."/>
            <person name="Hutchinson M.I."/>
            <person name="Powell A.J."/>
            <person name="Barry K."/>
            <person name="Miller A.N."/>
            <person name="Grigoriev I.V."/>
            <person name="Debuchy R."/>
            <person name="Gladieux P."/>
            <person name="Thoren M.H."/>
            <person name="Johannesson H."/>
        </authorList>
    </citation>
    <scope>NUCLEOTIDE SEQUENCE</scope>
    <source>
        <strain evidence="3">PSN324</strain>
    </source>
</reference>
<evidence type="ECO:0000259" key="2">
    <source>
        <dbReference type="SMART" id="SM01111"/>
    </source>
</evidence>
<keyword evidence="1" id="KW-0732">Signal</keyword>
<proteinExistence type="predicted"/>
<dbReference type="Gene3D" id="2.30.60.10">
    <property type="entry name" value="Cyanovirin-N"/>
    <property type="match status" value="1"/>
</dbReference>
<comment type="caution">
    <text evidence="3">The sequence shown here is derived from an EMBL/GenBank/DDBJ whole genome shotgun (WGS) entry which is preliminary data.</text>
</comment>